<keyword evidence="1" id="KW-1133">Transmembrane helix</keyword>
<sequence>MKFAQCFCVLAGLLIVHGSLGLSDQGQVSLAGCLLRCGVGLSLMVGGIWLPKLFPRKRKAKKLPFCPDSLSAQQEEKKWRDGT</sequence>
<keyword evidence="1" id="KW-0812">Transmembrane</keyword>
<accession>A0ABR7IP67</accession>
<gene>
    <name evidence="2" type="ORF">H8Z77_02735</name>
</gene>
<dbReference type="Proteomes" id="UP000649151">
    <property type="component" value="Unassembled WGS sequence"/>
</dbReference>
<evidence type="ECO:0000313" key="2">
    <source>
        <dbReference type="EMBL" id="MBC5786940.1"/>
    </source>
</evidence>
<dbReference type="EMBL" id="JACOQK010000001">
    <property type="protein sequence ID" value="MBC5786940.1"/>
    <property type="molecule type" value="Genomic_DNA"/>
</dbReference>
<reference evidence="2 3" key="1">
    <citation type="submission" date="2020-08" db="EMBL/GenBank/DDBJ databases">
        <title>Genome public.</title>
        <authorList>
            <person name="Liu C."/>
            <person name="Sun Q."/>
        </authorList>
    </citation>
    <scope>NUCLEOTIDE SEQUENCE [LARGE SCALE GENOMIC DNA]</scope>
    <source>
        <strain evidence="2 3">NSJ-27</strain>
    </source>
</reference>
<proteinExistence type="predicted"/>
<feature type="transmembrane region" description="Helical" evidence="1">
    <location>
        <begin position="28"/>
        <end position="50"/>
    </location>
</feature>
<dbReference type="RefSeq" id="WP_186996113.1">
    <property type="nucleotide sequence ID" value="NZ_JACOQK010000001.1"/>
</dbReference>
<evidence type="ECO:0000256" key="1">
    <source>
        <dbReference type="SAM" id="Phobius"/>
    </source>
</evidence>
<organism evidence="2 3">
    <name type="scientific">Clostridium facile</name>
    <dbReference type="NCBI Taxonomy" id="2763035"/>
    <lineage>
        <taxon>Bacteria</taxon>
        <taxon>Bacillati</taxon>
        <taxon>Bacillota</taxon>
        <taxon>Clostridia</taxon>
        <taxon>Eubacteriales</taxon>
        <taxon>Clostridiaceae</taxon>
        <taxon>Clostridium</taxon>
    </lineage>
</organism>
<comment type="caution">
    <text evidence="2">The sequence shown here is derived from an EMBL/GenBank/DDBJ whole genome shotgun (WGS) entry which is preliminary data.</text>
</comment>
<keyword evidence="1" id="KW-0472">Membrane</keyword>
<evidence type="ECO:0000313" key="3">
    <source>
        <dbReference type="Proteomes" id="UP000649151"/>
    </source>
</evidence>
<name>A0ABR7IP67_9CLOT</name>
<protein>
    <submittedName>
        <fullName evidence="2">Uncharacterized protein</fullName>
    </submittedName>
</protein>
<keyword evidence="3" id="KW-1185">Reference proteome</keyword>